<gene>
    <name evidence="2" type="ORF">HY29_17180</name>
</gene>
<keyword evidence="3" id="KW-1185">Reference proteome</keyword>
<name>A0A062TYW1_9PROT</name>
<dbReference type="AlphaFoldDB" id="A0A062TYW1"/>
<dbReference type="GO" id="GO:0110154">
    <property type="term" value="P:RNA decapping"/>
    <property type="evidence" value="ECO:0007669"/>
    <property type="project" value="TreeGrafter"/>
</dbReference>
<dbReference type="STRING" id="1280946.HY29_17180"/>
<evidence type="ECO:0000313" key="2">
    <source>
        <dbReference type="EMBL" id="KCZ53251.1"/>
    </source>
</evidence>
<dbReference type="PATRIC" id="fig|1280946.3.peg.2724"/>
<dbReference type="GO" id="GO:0005737">
    <property type="term" value="C:cytoplasm"/>
    <property type="evidence" value="ECO:0007669"/>
    <property type="project" value="TreeGrafter"/>
</dbReference>
<dbReference type="GO" id="GO:0016791">
    <property type="term" value="F:phosphatase activity"/>
    <property type="evidence" value="ECO:0007669"/>
    <property type="project" value="TreeGrafter"/>
</dbReference>
<proteinExistence type="predicted"/>
<reference evidence="2 3" key="1">
    <citation type="journal article" date="2014" name="Antonie Van Leeuwenhoek">
        <title>Hyphomonas beringensis sp. nov. and Hyphomonas chukchiensis sp. nov., isolated from surface seawater of the Bering Sea and Chukchi Sea.</title>
        <authorList>
            <person name="Li C."/>
            <person name="Lai Q."/>
            <person name="Li G."/>
            <person name="Dong C."/>
            <person name="Wang J."/>
            <person name="Liao Y."/>
            <person name="Shao Z."/>
        </authorList>
    </citation>
    <scope>NUCLEOTIDE SEQUENCE [LARGE SCALE GENOMIC DNA]</scope>
    <source>
        <strain evidence="2 3">25B14_1</strain>
    </source>
</reference>
<evidence type="ECO:0000313" key="3">
    <source>
        <dbReference type="Proteomes" id="UP000027037"/>
    </source>
</evidence>
<dbReference type="InterPro" id="IPR050126">
    <property type="entry name" value="Ap4A_hydrolase"/>
</dbReference>
<feature type="domain" description="Calcineurin-like phosphoesterase" evidence="1">
    <location>
        <begin position="37"/>
        <end position="239"/>
    </location>
</feature>
<dbReference type="GO" id="GO:0008803">
    <property type="term" value="F:bis(5'-nucleosyl)-tetraphosphatase (symmetrical) activity"/>
    <property type="evidence" value="ECO:0007669"/>
    <property type="project" value="TreeGrafter"/>
</dbReference>
<dbReference type="eggNOG" id="COG0639">
    <property type="taxonomic scope" value="Bacteria"/>
</dbReference>
<comment type="caution">
    <text evidence="2">The sequence shown here is derived from an EMBL/GenBank/DDBJ whole genome shotgun (WGS) entry which is preliminary data.</text>
</comment>
<dbReference type="EMBL" id="AWFF01000055">
    <property type="protein sequence ID" value="KCZ53251.1"/>
    <property type="molecule type" value="Genomic_DNA"/>
</dbReference>
<evidence type="ECO:0000259" key="1">
    <source>
        <dbReference type="Pfam" id="PF00149"/>
    </source>
</evidence>
<protein>
    <recommendedName>
        <fullName evidence="1">Calcineurin-like phosphoesterase domain-containing protein</fullName>
    </recommendedName>
</protein>
<dbReference type="Proteomes" id="UP000027037">
    <property type="component" value="Unassembled WGS sequence"/>
</dbReference>
<dbReference type="PANTHER" id="PTHR42850:SF4">
    <property type="entry name" value="ZINC-DEPENDENT ENDOPOLYPHOSPHATASE"/>
    <property type="match status" value="1"/>
</dbReference>
<organism evidence="2 3">
    <name type="scientific">Hyphomonas beringensis</name>
    <dbReference type="NCBI Taxonomy" id="1280946"/>
    <lineage>
        <taxon>Bacteria</taxon>
        <taxon>Pseudomonadati</taxon>
        <taxon>Pseudomonadota</taxon>
        <taxon>Alphaproteobacteria</taxon>
        <taxon>Hyphomonadales</taxon>
        <taxon>Hyphomonadaceae</taxon>
        <taxon>Hyphomonas</taxon>
    </lineage>
</organism>
<dbReference type="CDD" id="cd00144">
    <property type="entry name" value="MPP_PPP_family"/>
    <property type="match status" value="1"/>
</dbReference>
<dbReference type="OrthoDB" id="9807890at2"/>
<dbReference type="InterPro" id="IPR029052">
    <property type="entry name" value="Metallo-depent_PP-like"/>
</dbReference>
<dbReference type="Pfam" id="PF00149">
    <property type="entry name" value="Metallophos"/>
    <property type="match status" value="1"/>
</dbReference>
<accession>A0A062TYW1</accession>
<dbReference type="Gene3D" id="3.60.21.10">
    <property type="match status" value="1"/>
</dbReference>
<dbReference type="PANTHER" id="PTHR42850">
    <property type="entry name" value="METALLOPHOSPHOESTERASE"/>
    <property type="match status" value="1"/>
</dbReference>
<dbReference type="InterPro" id="IPR004843">
    <property type="entry name" value="Calcineurin-like_PHP"/>
</dbReference>
<sequence>MRKGFGLQPQAVETEIRHEPAAIATRVSESPAGECLYAIGDIHGRRDLLEKLVEQIREDSQSLPEGTKRTIVFLGDYIDRGLQSRDVIDFLIGDQLSDFETVFLMGNHEEALLRFLDDASFGKQWVRYGGGETLYSYGFQPPNTRASLRSHDAMAEAQKAWEMVWTQFRERLPQEHLEFYRSLQPYHIAGDYLFVHAGMRPDTPIEEQTVRDLLWIRDEFLDDSREFDHVVVHGHTPADDIHYDNRRIGLDTGAFISGRLSAAKLFGKDVSFLETSPA</sequence>
<dbReference type="SUPFAM" id="SSF56300">
    <property type="entry name" value="Metallo-dependent phosphatases"/>
    <property type="match status" value="1"/>
</dbReference>